<gene>
    <name evidence="2" type="ORF">Tci_525396</name>
</gene>
<name>A0A699IC83_TANCI</name>
<feature type="compositionally biased region" description="Polar residues" evidence="1">
    <location>
        <begin position="99"/>
        <end position="121"/>
    </location>
</feature>
<dbReference type="EMBL" id="BKCJ010290685">
    <property type="protein sequence ID" value="GEZ53423.1"/>
    <property type="molecule type" value="Genomic_DNA"/>
</dbReference>
<protein>
    <submittedName>
        <fullName evidence="2">Uncharacterized protein</fullName>
    </submittedName>
</protein>
<proteinExistence type="predicted"/>
<organism evidence="2">
    <name type="scientific">Tanacetum cinerariifolium</name>
    <name type="common">Dalmatian daisy</name>
    <name type="synonym">Chrysanthemum cinerariifolium</name>
    <dbReference type="NCBI Taxonomy" id="118510"/>
    <lineage>
        <taxon>Eukaryota</taxon>
        <taxon>Viridiplantae</taxon>
        <taxon>Streptophyta</taxon>
        <taxon>Embryophyta</taxon>
        <taxon>Tracheophyta</taxon>
        <taxon>Spermatophyta</taxon>
        <taxon>Magnoliopsida</taxon>
        <taxon>eudicotyledons</taxon>
        <taxon>Gunneridae</taxon>
        <taxon>Pentapetalae</taxon>
        <taxon>asterids</taxon>
        <taxon>campanulids</taxon>
        <taxon>Asterales</taxon>
        <taxon>Asteraceae</taxon>
        <taxon>Asteroideae</taxon>
        <taxon>Anthemideae</taxon>
        <taxon>Anthemidinae</taxon>
        <taxon>Tanacetum</taxon>
    </lineage>
</organism>
<feature type="non-terminal residue" evidence="2">
    <location>
        <position position="1"/>
    </location>
</feature>
<feature type="region of interest" description="Disordered" evidence="1">
    <location>
        <begin position="85"/>
        <end position="129"/>
    </location>
</feature>
<accession>A0A699IC83</accession>
<sequence>FMGLPFIESGNLKPLHDTMGWSSGLSTCFPVYCHIQKINGEIQIHVRVDGKEIVITESSVKRDLRLADEEDEAVHKELGDRLVRAATTTSSLEAERESGNITKTQSKATPNESSSQGTNSCGGPRFQETMGHTNAQTRVLDLEKTKTTQQSLGEDASKQGRRIDVINVDKDITLVNDADNEMIDMDDLGGEEMFIAWQNENVVKKIVDAARVSTAATTFIITTKEITLAQALKALKTSKPKVKGIVFQEPEPKKHKKKDQIRLDEEAALKLQAEFDEEERIARERPEKEQESNIALIETWDDIQAKINVDHQLAKDCKYKNKKSCLMQKRLYYVNKFEDFRLELVKRKEKRAGEELEQKITMKQNMEYDKEKAELKQLMKTIPDKEEVAIDAISLVVKSPRIV</sequence>
<dbReference type="AlphaFoldDB" id="A0A699IC83"/>
<comment type="caution">
    <text evidence="2">The sequence shown here is derived from an EMBL/GenBank/DDBJ whole genome shotgun (WGS) entry which is preliminary data.</text>
</comment>
<evidence type="ECO:0000313" key="2">
    <source>
        <dbReference type="EMBL" id="GEZ53423.1"/>
    </source>
</evidence>
<reference evidence="2" key="1">
    <citation type="journal article" date="2019" name="Sci. Rep.">
        <title>Draft genome of Tanacetum cinerariifolium, the natural source of mosquito coil.</title>
        <authorList>
            <person name="Yamashiro T."/>
            <person name="Shiraishi A."/>
            <person name="Satake H."/>
            <person name="Nakayama K."/>
        </authorList>
    </citation>
    <scope>NUCLEOTIDE SEQUENCE</scope>
</reference>
<evidence type="ECO:0000256" key="1">
    <source>
        <dbReference type="SAM" id="MobiDB-lite"/>
    </source>
</evidence>